<sequence>MKTSMSILVVVFFATFLAISAAPPLNPQEACIRRNINRSQPPSSSLEHKTSSIFDSLRDNLCRDMARAVMFYVRITGKFPAHYVKAMCNVFGNDEKKVKEYVMEKWLGGSKLLSNVSCAFH</sequence>
<evidence type="ECO:0008006" key="4">
    <source>
        <dbReference type="Google" id="ProtNLM"/>
    </source>
</evidence>
<accession>A0A8T1ZI36</accession>
<feature type="signal peptide" evidence="1">
    <location>
        <begin position="1"/>
        <end position="21"/>
    </location>
</feature>
<organism evidence="2 3">
    <name type="scientific">Arabidopsis suecica</name>
    <name type="common">Swedish thale-cress</name>
    <name type="synonym">Cardaminopsis suecica</name>
    <dbReference type="NCBI Taxonomy" id="45249"/>
    <lineage>
        <taxon>Eukaryota</taxon>
        <taxon>Viridiplantae</taxon>
        <taxon>Streptophyta</taxon>
        <taxon>Embryophyta</taxon>
        <taxon>Tracheophyta</taxon>
        <taxon>Spermatophyta</taxon>
        <taxon>Magnoliopsida</taxon>
        <taxon>eudicotyledons</taxon>
        <taxon>Gunneridae</taxon>
        <taxon>Pentapetalae</taxon>
        <taxon>rosids</taxon>
        <taxon>malvids</taxon>
        <taxon>Brassicales</taxon>
        <taxon>Brassicaceae</taxon>
        <taxon>Camelineae</taxon>
        <taxon>Arabidopsis</taxon>
    </lineage>
</organism>
<comment type="caution">
    <text evidence="2">The sequence shown here is derived from an EMBL/GenBank/DDBJ whole genome shotgun (WGS) entry which is preliminary data.</text>
</comment>
<evidence type="ECO:0000313" key="3">
    <source>
        <dbReference type="Proteomes" id="UP000694251"/>
    </source>
</evidence>
<protein>
    <recommendedName>
        <fullName evidence="4">Transmembrane protein</fullName>
    </recommendedName>
</protein>
<keyword evidence="1" id="KW-0732">Signal</keyword>
<evidence type="ECO:0000256" key="1">
    <source>
        <dbReference type="SAM" id="SignalP"/>
    </source>
</evidence>
<gene>
    <name evidence="2" type="ORF">ISN44_As11g037910</name>
</gene>
<dbReference type="EMBL" id="JAEFBJ010000011">
    <property type="protein sequence ID" value="KAG7557848.1"/>
    <property type="molecule type" value="Genomic_DNA"/>
</dbReference>
<dbReference type="Proteomes" id="UP000694251">
    <property type="component" value="Chromosome 11"/>
</dbReference>
<proteinExistence type="predicted"/>
<feature type="chain" id="PRO_5035834981" description="Transmembrane protein" evidence="1">
    <location>
        <begin position="22"/>
        <end position="121"/>
    </location>
</feature>
<evidence type="ECO:0000313" key="2">
    <source>
        <dbReference type="EMBL" id="KAG7557848.1"/>
    </source>
</evidence>
<keyword evidence="3" id="KW-1185">Reference proteome</keyword>
<dbReference type="OrthoDB" id="1413674at2759"/>
<name>A0A8T1ZI36_ARASU</name>
<reference evidence="2 3" key="1">
    <citation type="submission" date="2020-12" db="EMBL/GenBank/DDBJ databases">
        <title>Concerted genomic and epigenomic changes stabilize Arabidopsis allopolyploids.</title>
        <authorList>
            <person name="Chen Z."/>
        </authorList>
    </citation>
    <scope>NUCLEOTIDE SEQUENCE [LARGE SCALE GENOMIC DNA]</scope>
    <source>
        <strain evidence="2">As9502</strain>
        <tissue evidence="2">Leaf</tissue>
    </source>
</reference>
<dbReference type="AlphaFoldDB" id="A0A8T1ZI36"/>